<evidence type="ECO:0000259" key="1">
    <source>
        <dbReference type="Pfam" id="PF01926"/>
    </source>
</evidence>
<dbReference type="GO" id="GO:0005525">
    <property type="term" value="F:GTP binding"/>
    <property type="evidence" value="ECO:0007669"/>
    <property type="project" value="InterPro"/>
</dbReference>
<dbReference type="InterPro" id="IPR006073">
    <property type="entry name" value="GTP-bd"/>
</dbReference>
<dbReference type="Pfam" id="PF01926">
    <property type="entry name" value="MMR_HSR1"/>
    <property type="match status" value="1"/>
</dbReference>
<accession>A0A0C3AI76</accession>
<proteinExistence type="predicted"/>
<dbReference type="OrthoDB" id="8954335at2759"/>
<feature type="non-terminal residue" evidence="2">
    <location>
        <position position="225"/>
    </location>
</feature>
<dbReference type="SUPFAM" id="SSF52540">
    <property type="entry name" value="P-loop containing nucleoside triphosphate hydrolases"/>
    <property type="match status" value="1"/>
</dbReference>
<gene>
    <name evidence="2" type="ORF">M408DRAFT_57700</name>
</gene>
<feature type="non-terminal residue" evidence="2">
    <location>
        <position position="1"/>
    </location>
</feature>
<organism evidence="2 3">
    <name type="scientific">Serendipita vermifera MAFF 305830</name>
    <dbReference type="NCBI Taxonomy" id="933852"/>
    <lineage>
        <taxon>Eukaryota</taxon>
        <taxon>Fungi</taxon>
        <taxon>Dikarya</taxon>
        <taxon>Basidiomycota</taxon>
        <taxon>Agaricomycotina</taxon>
        <taxon>Agaricomycetes</taxon>
        <taxon>Sebacinales</taxon>
        <taxon>Serendipitaceae</taxon>
        <taxon>Serendipita</taxon>
    </lineage>
</organism>
<protein>
    <recommendedName>
        <fullName evidence="1">G domain-containing protein</fullName>
    </recommendedName>
</protein>
<dbReference type="STRING" id="933852.A0A0C3AI76"/>
<keyword evidence="3" id="KW-1185">Reference proteome</keyword>
<sequence>VMGPTGSGKSSFINLVSGSNLRVGQDLESCTDEVETALPFQLEGRRVVLVDTPGFDDTSKSDADVLRLVSHYLVTSYESGKKFAGILYFHRISDFRMGGISRRNFQVFRELCGDDTLANVVIVTNMWGEVTQALGNKREHQLETDDKFFAPAIAAGAKLLRHLNTKESAESILHQIVHNTPAPFKIQEEIVDQKKNLNQTAAGGVLFSDLQAMEERHRREKEEMR</sequence>
<dbReference type="HOGENOM" id="CLU_018003_2_0_1"/>
<reference evidence="2 3" key="1">
    <citation type="submission" date="2014-04" db="EMBL/GenBank/DDBJ databases">
        <authorList>
            <consortium name="DOE Joint Genome Institute"/>
            <person name="Kuo A."/>
            <person name="Zuccaro A."/>
            <person name="Kohler A."/>
            <person name="Nagy L.G."/>
            <person name="Floudas D."/>
            <person name="Copeland A."/>
            <person name="Barry K.W."/>
            <person name="Cichocki N."/>
            <person name="Veneault-Fourrey C."/>
            <person name="LaButti K."/>
            <person name="Lindquist E.A."/>
            <person name="Lipzen A."/>
            <person name="Lundell T."/>
            <person name="Morin E."/>
            <person name="Murat C."/>
            <person name="Sun H."/>
            <person name="Tunlid A."/>
            <person name="Henrissat B."/>
            <person name="Grigoriev I.V."/>
            <person name="Hibbett D.S."/>
            <person name="Martin F."/>
            <person name="Nordberg H.P."/>
            <person name="Cantor M.N."/>
            <person name="Hua S.X."/>
        </authorList>
    </citation>
    <scope>NUCLEOTIDE SEQUENCE [LARGE SCALE GENOMIC DNA]</scope>
    <source>
        <strain evidence="2 3">MAFF 305830</strain>
    </source>
</reference>
<dbReference type="AlphaFoldDB" id="A0A0C3AI76"/>
<dbReference type="Gene3D" id="3.40.50.300">
    <property type="entry name" value="P-loop containing nucleotide triphosphate hydrolases"/>
    <property type="match status" value="1"/>
</dbReference>
<dbReference type="InterPro" id="IPR027417">
    <property type="entry name" value="P-loop_NTPase"/>
</dbReference>
<feature type="domain" description="G" evidence="1">
    <location>
        <begin position="1"/>
        <end position="60"/>
    </location>
</feature>
<name>A0A0C3AI76_SERVB</name>
<evidence type="ECO:0000313" key="3">
    <source>
        <dbReference type="Proteomes" id="UP000054097"/>
    </source>
</evidence>
<evidence type="ECO:0000313" key="2">
    <source>
        <dbReference type="EMBL" id="KIM24360.1"/>
    </source>
</evidence>
<reference evidence="3" key="2">
    <citation type="submission" date="2015-01" db="EMBL/GenBank/DDBJ databases">
        <title>Evolutionary Origins and Diversification of the Mycorrhizal Mutualists.</title>
        <authorList>
            <consortium name="DOE Joint Genome Institute"/>
            <consortium name="Mycorrhizal Genomics Consortium"/>
            <person name="Kohler A."/>
            <person name="Kuo A."/>
            <person name="Nagy L.G."/>
            <person name="Floudas D."/>
            <person name="Copeland A."/>
            <person name="Barry K.W."/>
            <person name="Cichocki N."/>
            <person name="Veneault-Fourrey C."/>
            <person name="LaButti K."/>
            <person name="Lindquist E.A."/>
            <person name="Lipzen A."/>
            <person name="Lundell T."/>
            <person name="Morin E."/>
            <person name="Murat C."/>
            <person name="Riley R."/>
            <person name="Ohm R."/>
            <person name="Sun H."/>
            <person name="Tunlid A."/>
            <person name="Henrissat B."/>
            <person name="Grigoriev I.V."/>
            <person name="Hibbett D.S."/>
            <person name="Martin F."/>
        </authorList>
    </citation>
    <scope>NUCLEOTIDE SEQUENCE [LARGE SCALE GENOMIC DNA]</scope>
    <source>
        <strain evidence="3">MAFF 305830</strain>
    </source>
</reference>
<dbReference type="EMBL" id="KN824325">
    <property type="protein sequence ID" value="KIM24360.1"/>
    <property type="molecule type" value="Genomic_DNA"/>
</dbReference>
<dbReference type="Proteomes" id="UP000054097">
    <property type="component" value="Unassembled WGS sequence"/>
</dbReference>